<name>A0AAN8WTP2_HALRR</name>
<sequence>MEHLIGGQLFLIDLPDYSSFTWRSIGPCHWREDLGPSDMVFAWYTEGANNMHILPQGVETDELAGEIPHVSPNCNLLTEGEPVKIKQAHGRKWKKATVVAPWSYLVKDYKGQVFCKNSKQMVKTQQKPSFIIPKHYDFALSTALQNEVEPPKSGSGRVIKKLERLNL</sequence>
<gene>
    <name evidence="1" type="ORF">SK128_013984</name>
</gene>
<dbReference type="AlphaFoldDB" id="A0AAN8WTP2"/>
<protein>
    <submittedName>
        <fullName evidence="1">Uncharacterized protein</fullName>
    </submittedName>
</protein>
<accession>A0AAN8WTP2</accession>
<reference evidence="1 2" key="1">
    <citation type="submission" date="2023-11" db="EMBL/GenBank/DDBJ databases">
        <title>Halocaridina rubra genome assembly.</title>
        <authorList>
            <person name="Smith C."/>
        </authorList>
    </citation>
    <scope>NUCLEOTIDE SEQUENCE [LARGE SCALE GENOMIC DNA]</scope>
    <source>
        <strain evidence="1">EP-1</strain>
        <tissue evidence="1">Whole</tissue>
    </source>
</reference>
<dbReference type="EMBL" id="JAXCGZ010013672">
    <property type="protein sequence ID" value="KAK7072120.1"/>
    <property type="molecule type" value="Genomic_DNA"/>
</dbReference>
<evidence type="ECO:0000313" key="2">
    <source>
        <dbReference type="Proteomes" id="UP001381693"/>
    </source>
</evidence>
<organism evidence="1 2">
    <name type="scientific">Halocaridina rubra</name>
    <name type="common">Hawaiian red shrimp</name>
    <dbReference type="NCBI Taxonomy" id="373956"/>
    <lineage>
        <taxon>Eukaryota</taxon>
        <taxon>Metazoa</taxon>
        <taxon>Ecdysozoa</taxon>
        <taxon>Arthropoda</taxon>
        <taxon>Crustacea</taxon>
        <taxon>Multicrustacea</taxon>
        <taxon>Malacostraca</taxon>
        <taxon>Eumalacostraca</taxon>
        <taxon>Eucarida</taxon>
        <taxon>Decapoda</taxon>
        <taxon>Pleocyemata</taxon>
        <taxon>Caridea</taxon>
        <taxon>Atyoidea</taxon>
        <taxon>Atyidae</taxon>
        <taxon>Halocaridina</taxon>
    </lineage>
</organism>
<proteinExistence type="predicted"/>
<evidence type="ECO:0000313" key="1">
    <source>
        <dbReference type="EMBL" id="KAK7072120.1"/>
    </source>
</evidence>
<keyword evidence="2" id="KW-1185">Reference proteome</keyword>
<comment type="caution">
    <text evidence="1">The sequence shown here is derived from an EMBL/GenBank/DDBJ whole genome shotgun (WGS) entry which is preliminary data.</text>
</comment>
<dbReference type="Proteomes" id="UP001381693">
    <property type="component" value="Unassembled WGS sequence"/>
</dbReference>